<dbReference type="GO" id="GO:0016137">
    <property type="term" value="P:glycoside metabolic process"/>
    <property type="evidence" value="ECO:0007669"/>
    <property type="project" value="UniProtKB-ARBA"/>
</dbReference>
<protein>
    <submittedName>
        <fullName evidence="2">LmbE family N-acetylglucosaminyl deacetylase</fullName>
    </submittedName>
</protein>
<keyword evidence="1" id="KW-0862">Zinc</keyword>
<dbReference type="Pfam" id="PF02585">
    <property type="entry name" value="PIG-L"/>
    <property type="match status" value="1"/>
</dbReference>
<reference evidence="2 3" key="1">
    <citation type="submission" date="2019-06" db="EMBL/GenBank/DDBJ databases">
        <title>Sequencing the genomes of 1000 actinobacteria strains.</title>
        <authorList>
            <person name="Klenk H.-P."/>
        </authorList>
    </citation>
    <scope>NUCLEOTIDE SEQUENCE [LARGE SCALE GENOMIC DNA]</scope>
    <source>
        <strain evidence="2 3">DSM 12335</strain>
    </source>
</reference>
<dbReference type="AlphaFoldDB" id="A0A542YQ79"/>
<accession>A0A542YQ79</accession>
<dbReference type="RefSeq" id="WP_141784376.1">
    <property type="nucleotide sequence ID" value="NZ_BAAAIK010000004.1"/>
</dbReference>
<evidence type="ECO:0000313" key="2">
    <source>
        <dbReference type="EMBL" id="TQL50219.1"/>
    </source>
</evidence>
<dbReference type="Gene3D" id="3.40.50.10320">
    <property type="entry name" value="LmbE-like"/>
    <property type="match status" value="1"/>
</dbReference>
<dbReference type="Proteomes" id="UP000319516">
    <property type="component" value="Unassembled WGS sequence"/>
</dbReference>
<dbReference type="OrthoDB" id="158614at2"/>
<dbReference type="GO" id="GO:0016811">
    <property type="term" value="F:hydrolase activity, acting on carbon-nitrogen (but not peptide) bonds, in linear amides"/>
    <property type="evidence" value="ECO:0007669"/>
    <property type="project" value="TreeGrafter"/>
</dbReference>
<evidence type="ECO:0000313" key="3">
    <source>
        <dbReference type="Proteomes" id="UP000319516"/>
    </source>
</evidence>
<dbReference type="PANTHER" id="PTHR12993:SF11">
    <property type="entry name" value="N-ACETYLGLUCOSAMINYL-PHOSPHATIDYLINOSITOL DE-N-ACETYLASE"/>
    <property type="match status" value="1"/>
</dbReference>
<dbReference type="PANTHER" id="PTHR12993">
    <property type="entry name" value="N-ACETYLGLUCOSAMINYL-PHOSPHATIDYLINOSITOL DE-N-ACETYLASE-RELATED"/>
    <property type="match status" value="1"/>
</dbReference>
<keyword evidence="3" id="KW-1185">Reference proteome</keyword>
<dbReference type="SUPFAM" id="SSF102588">
    <property type="entry name" value="LmbE-like"/>
    <property type="match status" value="1"/>
</dbReference>
<evidence type="ECO:0000256" key="1">
    <source>
        <dbReference type="ARBA" id="ARBA00022833"/>
    </source>
</evidence>
<gene>
    <name evidence="2" type="ORF">FB467_1323</name>
</gene>
<dbReference type="EMBL" id="VFOP01000001">
    <property type="protein sequence ID" value="TQL50219.1"/>
    <property type="molecule type" value="Genomic_DNA"/>
</dbReference>
<organism evidence="2 3">
    <name type="scientific">Ornithinicoccus hortensis</name>
    <dbReference type="NCBI Taxonomy" id="82346"/>
    <lineage>
        <taxon>Bacteria</taxon>
        <taxon>Bacillati</taxon>
        <taxon>Actinomycetota</taxon>
        <taxon>Actinomycetes</taxon>
        <taxon>Micrococcales</taxon>
        <taxon>Intrasporangiaceae</taxon>
        <taxon>Ornithinicoccus</taxon>
    </lineage>
</organism>
<dbReference type="InterPro" id="IPR003737">
    <property type="entry name" value="GlcNAc_PI_deacetylase-related"/>
</dbReference>
<name>A0A542YQ79_9MICO</name>
<proteinExistence type="predicted"/>
<comment type="caution">
    <text evidence="2">The sequence shown here is derived from an EMBL/GenBank/DDBJ whole genome shotgun (WGS) entry which is preliminary data.</text>
</comment>
<dbReference type="InterPro" id="IPR024078">
    <property type="entry name" value="LmbE-like_dom_sf"/>
</dbReference>
<sequence length="273" mass="28227">MVHTVVAVNAHPDDEAILTGGTLAKLAAAGHRVVLVTATDGDAGPAAAQFGTGGELGARRLAELRASAEALGAAEVIHLGYSDSGLDADPAVAPPGRRRFVDVPVEEAAEALAVVLRRERADLVLGYDPAGGYGHPDHVRVHEVVRGAQQLAGVPRLLEATAPREPITTALRLAARLHALPTGFDPAEWAHGFTPRARITHRIDVTPVIAAKRAAMAAHLSQASGDDGSGGRNLAAVLKLPLAAYRRALGREYFVDPAATPGTVQGQIFGAPA</sequence>